<name>A0A1M6SN34_9FIRM</name>
<organism evidence="1 2">
    <name type="scientific">Desulforamulus aeronauticus DSM 10349</name>
    <dbReference type="NCBI Taxonomy" id="1121421"/>
    <lineage>
        <taxon>Bacteria</taxon>
        <taxon>Bacillati</taxon>
        <taxon>Bacillota</taxon>
        <taxon>Clostridia</taxon>
        <taxon>Eubacteriales</taxon>
        <taxon>Peptococcaceae</taxon>
        <taxon>Desulforamulus</taxon>
    </lineage>
</organism>
<gene>
    <name evidence="1" type="ORF">SAMN02745123_01914</name>
</gene>
<dbReference type="AlphaFoldDB" id="A0A1M6SN34"/>
<keyword evidence="2" id="KW-1185">Reference proteome</keyword>
<protein>
    <submittedName>
        <fullName evidence="1">Uncharacterized protein</fullName>
    </submittedName>
</protein>
<dbReference type="OrthoDB" id="1787370at2"/>
<sequence>MQRNLSNVEKHITEISQEQVVNLSNFQEINIISNRETVNHIKKLSKESGLPISRVIEAMIRAALDDLKVATG</sequence>
<evidence type="ECO:0000313" key="1">
    <source>
        <dbReference type="EMBL" id="SHK46060.1"/>
    </source>
</evidence>
<dbReference type="Proteomes" id="UP000183997">
    <property type="component" value="Unassembled WGS sequence"/>
</dbReference>
<dbReference type="EMBL" id="FRAR01000014">
    <property type="protein sequence ID" value="SHK46060.1"/>
    <property type="molecule type" value="Genomic_DNA"/>
</dbReference>
<reference evidence="2" key="1">
    <citation type="submission" date="2016-11" db="EMBL/GenBank/DDBJ databases">
        <authorList>
            <person name="Varghese N."/>
            <person name="Submissions S."/>
        </authorList>
    </citation>
    <scope>NUCLEOTIDE SEQUENCE [LARGE SCALE GENOMIC DNA]</scope>
    <source>
        <strain evidence="2">DSM 10349</strain>
    </source>
</reference>
<accession>A0A1M6SN34</accession>
<dbReference type="RefSeq" id="WP_072913562.1">
    <property type="nucleotide sequence ID" value="NZ_FRAR01000014.1"/>
</dbReference>
<evidence type="ECO:0000313" key="2">
    <source>
        <dbReference type="Proteomes" id="UP000183997"/>
    </source>
</evidence>
<proteinExistence type="predicted"/>